<name>A0A6C0LL23_9ZZZZ</name>
<dbReference type="AlphaFoldDB" id="A0A6C0LL23"/>
<evidence type="ECO:0000313" key="1">
    <source>
        <dbReference type="EMBL" id="QHU31227.1"/>
    </source>
</evidence>
<accession>A0A6C0LL23</accession>
<reference evidence="1" key="1">
    <citation type="journal article" date="2020" name="Nature">
        <title>Giant virus diversity and host interactions through global metagenomics.</title>
        <authorList>
            <person name="Schulz F."/>
            <person name="Roux S."/>
            <person name="Paez-Espino D."/>
            <person name="Jungbluth S."/>
            <person name="Walsh D.A."/>
            <person name="Denef V.J."/>
            <person name="McMahon K.D."/>
            <person name="Konstantinidis K.T."/>
            <person name="Eloe-Fadrosh E.A."/>
            <person name="Kyrpides N.C."/>
            <person name="Woyke T."/>
        </authorList>
    </citation>
    <scope>NUCLEOTIDE SEQUENCE</scope>
    <source>
        <strain evidence="1">GVMAG-M-3300027963-21</strain>
    </source>
</reference>
<dbReference type="EMBL" id="MN740525">
    <property type="protein sequence ID" value="QHU31227.1"/>
    <property type="molecule type" value="Genomic_DNA"/>
</dbReference>
<proteinExistence type="predicted"/>
<sequence length="202" mass="23110">MNGVVYVDGCYHYHKVSNAEFSGVFGGDCHHIFIKYGDKVYMEANGIGDVVISFSELQSSKYWKQFYDLSLLLTNDKHNMAHDIVFSSKNTNYANIYNEARHWSINTAYLETVEAAEAAEADTKFIKCGYVCYYKINPYDLADMEYTSQEDLDIFQQKYANRMPDDIDVVLANYNALAIEHIANKEAEETEETEEAEEAAEC</sequence>
<protein>
    <submittedName>
        <fullName evidence="1">Uncharacterized protein</fullName>
    </submittedName>
</protein>
<organism evidence="1">
    <name type="scientific">viral metagenome</name>
    <dbReference type="NCBI Taxonomy" id="1070528"/>
    <lineage>
        <taxon>unclassified sequences</taxon>
        <taxon>metagenomes</taxon>
        <taxon>organismal metagenomes</taxon>
    </lineage>
</organism>